<protein>
    <submittedName>
        <fullName evidence="2">Uncharacterized protein</fullName>
    </submittedName>
</protein>
<reference evidence="2 3" key="1">
    <citation type="submission" date="2014-08" db="EMBL/GenBank/DDBJ databases">
        <authorList>
            <person name="Sibley D."/>
            <person name="Venepally P."/>
            <person name="Karamycheva S."/>
            <person name="Hadjithomas M."/>
            <person name="Khan A."/>
            <person name="Brunk B."/>
            <person name="Roos D."/>
            <person name="Caler E."/>
            <person name="Lorenzi H."/>
        </authorList>
    </citation>
    <scope>NUCLEOTIDE SEQUENCE [LARGE SCALE GENOMIC DNA]</scope>
    <source>
        <strain evidence="2 3">VAND</strain>
    </source>
</reference>
<reference evidence="2 3" key="2">
    <citation type="journal article" date="2015" name="Eukaryot. Cell">
        <title>Genetic mapping reveals that sinefungin resistance in Toxoplasma gondii is controlled by a putative amino acid transporter locus that can be used as a negative selectable marker.</title>
        <authorList>
            <person name="Behnke M.S."/>
            <person name="Khan A."/>
            <person name="Sibley L.D."/>
        </authorList>
    </citation>
    <scope>NUCLEOTIDE SEQUENCE [LARGE SCALE GENOMIC DNA]</scope>
    <source>
        <strain evidence="2 3">VAND</strain>
    </source>
</reference>
<feature type="region of interest" description="Disordered" evidence="1">
    <location>
        <begin position="31"/>
        <end position="54"/>
    </location>
</feature>
<accession>A0A086Q128</accession>
<evidence type="ECO:0000313" key="2">
    <source>
        <dbReference type="EMBL" id="KFH06310.1"/>
    </source>
</evidence>
<dbReference type="Proteomes" id="UP000028840">
    <property type="component" value="Unassembled WGS sequence"/>
</dbReference>
<comment type="caution">
    <text evidence="2">The sequence shown here is derived from an EMBL/GenBank/DDBJ whole genome shotgun (WGS) entry which is preliminary data.</text>
</comment>
<dbReference type="AlphaFoldDB" id="A0A086Q128"/>
<name>A0A086Q128_TOXGO</name>
<dbReference type="VEuPathDB" id="ToxoDB:TGVAND_362100"/>
<proteinExistence type="predicted"/>
<sequence length="129" mass="14011">MAPPIVTLSFVPLRHPVPLLRLQPSPLPLPSKCAAPPALGEPRPGGGSMEASRVRAGGCRASRVASVSCHRLVSFTYRPGPGRSWRCLTFHVAQELASCPSFRLSMSCESPPPFRRPRHLPVSRLPRTV</sequence>
<evidence type="ECO:0000256" key="1">
    <source>
        <dbReference type="SAM" id="MobiDB-lite"/>
    </source>
</evidence>
<organism evidence="2 3">
    <name type="scientific">Toxoplasma gondii VAND</name>
    <dbReference type="NCBI Taxonomy" id="933077"/>
    <lineage>
        <taxon>Eukaryota</taxon>
        <taxon>Sar</taxon>
        <taxon>Alveolata</taxon>
        <taxon>Apicomplexa</taxon>
        <taxon>Conoidasida</taxon>
        <taxon>Coccidia</taxon>
        <taxon>Eucoccidiorida</taxon>
        <taxon>Eimeriorina</taxon>
        <taxon>Sarcocystidae</taxon>
        <taxon>Toxoplasma</taxon>
    </lineage>
</organism>
<evidence type="ECO:0000313" key="3">
    <source>
        <dbReference type="Proteomes" id="UP000028840"/>
    </source>
</evidence>
<dbReference type="EMBL" id="AEYJ02000911">
    <property type="protein sequence ID" value="KFH06310.1"/>
    <property type="molecule type" value="Genomic_DNA"/>
</dbReference>
<gene>
    <name evidence="2" type="ORF">TGVAND_362100</name>
</gene>